<proteinExistence type="predicted"/>
<dbReference type="AlphaFoldDB" id="A3ZW02"/>
<sequence length="23" mass="2638">MKRISLKSAQPVTCQQLPALFDY</sequence>
<name>A3ZW02_9BACT</name>
<dbReference type="Proteomes" id="UP000004358">
    <property type="component" value="Unassembled WGS sequence"/>
</dbReference>
<dbReference type="HOGENOM" id="CLU_3422747_0_0_0"/>
<protein>
    <submittedName>
        <fullName evidence="1">Uncharacterized protein</fullName>
    </submittedName>
</protein>
<dbReference type="STRING" id="314230.DSM3645_03443"/>
<accession>A3ZW02</accession>
<evidence type="ECO:0000313" key="1">
    <source>
        <dbReference type="EMBL" id="EAQ79498.1"/>
    </source>
</evidence>
<gene>
    <name evidence="1" type="ORF">DSM3645_03443</name>
</gene>
<evidence type="ECO:0000313" key="2">
    <source>
        <dbReference type="Proteomes" id="UP000004358"/>
    </source>
</evidence>
<comment type="caution">
    <text evidence="1">The sequence shown here is derived from an EMBL/GenBank/DDBJ whole genome shotgun (WGS) entry which is preliminary data.</text>
</comment>
<reference evidence="1 2" key="1">
    <citation type="submission" date="2006-02" db="EMBL/GenBank/DDBJ databases">
        <authorList>
            <person name="Amann R."/>
            <person name="Ferriera S."/>
            <person name="Johnson J."/>
            <person name="Kravitz S."/>
            <person name="Halpern A."/>
            <person name="Remington K."/>
            <person name="Beeson K."/>
            <person name="Tran B."/>
            <person name="Rogers Y.-H."/>
            <person name="Friedman R."/>
            <person name="Venter J.C."/>
        </authorList>
    </citation>
    <scope>NUCLEOTIDE SEQUENCE [LARGE SCALE GENOMIC DNA]</scope>
    <source>
        <strain evidence="1 2">DSM 3645</strain>
    </source>
</reference>
<organism evidence="1 2">
    <name type="scientific">Blastopirellula marina DSM 3645</name>
    <dbReference type="NCBI Taxonomy" id="314230"/>
    <lineage>
        <taxon>Bacteria</taxon>
        <taxon>Pseudomonadati</taxon>
        <taxon>Planctomycetota</taxon>
        <taxon>Planctomycetia</taxon>
        <taxon>Pirellulales</taxon>
        <taxon>Pirellulaceae</taxon>
        <taxon>Blastopirellula</taxon>
    </lineage>
</organism>
<dbReference type="EMBL" id="AANZ01000014">
    <property type="protein sequence ID" value="EAQ79498.1"/>
    <property type="molecule type" value="Genomic_DNA"/>
</dbReference>